<evidence type="ECO:0000259" key="1">
    <source>
        <dbReference type="Pfam" id="PF18765"/>
    </source>
</evidence>
<evidence type="ECO:0000313" key="3">
    <source>
        <dbReference type="Proteomes" id="UP000230273"/>
    </source>
</evidence>
<sequence length="134" mass="15762">MNISGKKEIIERIAQKYDLELILLFGSRASGKNYKGSDFDIAYLAKKDLDLNKEARLIIDISPVFKSENIDLLNLRKAPPLLLYAVTKDCQVIYERNELIFSTIRAYAFKKYVETKYLYEEKFKKLREKIKTLR</sequence>
<dbReference type="InterPro" id="IPR043519">
    <property type="entry name" value="NT_sf"/>
</dbReference>
<comment type="caution">
    <text evidence="2">The sequence shown here is derived from an EMBL/GenBank/DDBJ whole genome shotgun (WGS) entry which is preliminary data.</text>
</comment>
<dbReference type="InterPro" id="IPR041633">
    <property type="entry name" value="Polbeta"/>
</dbReference>
<dbReference type="Proteomes" id="UP000230273">
    <property type="component" value="Unassembled WGS sequence"/>
</dbReference>
<dbReference type="PANTHER" id="PTHR43852:SF3">
    <property type="entry name" value="NUCLEOTIDYLTRANSFERASE"/>
    <property type="match status" value="1"/>
</dbReference>
<dbReference type="Gene3D" id="3.30.460.10">
    <property type="entry name" value="Beta Polymerase, domain 2"/>
    <property type="match status" value="1"/>
</dbReference>
<evidence type="ECO:0000313" key="2">
    <source>
        <dbReference type="EMBL" id="PIP23414.1"/>
    </source>
</evidence>
<dbReference type="EMBL" id="PCRP01000057">
    <property type="protein sequence ID" value="PIP23414.1"/>
    <property type="molecule type" value="Genomic_DNA"/>
</dbReference>
<dbReference type="PANTHER" id="PTHR43852">
    <property type="entry name" value="NUCLEOTIDYLTRANSFERASE"/>
    <property type="match status" value="1"/>
</dbReference>
<accession>A0A2G9YVZ5</accession>
<dbReference type="SUPFAM" id="SSF81301">
    <property type="entry name" value="Nucleotidyltransferase"/>
    <property type="match status" value="1"/>
</dbReference>
<dbReference type="Pfam" id="PF18765">
    <property type="entry name" value="Polbeta"/>
    <property type="match status" value="1"/>
</dbReference>
<organism evidence="2 3">
    <name type="scientific">Candidatus Nealsonbacteria bacterium CG23_combo_of_CG06-09_8_20_14_all_38_19</name>
    <dbReference type="NCBI Taxonomy" id="1974721"/>
    <lineage>
        <taxon>Bacteria</taxon>
        <taxon>Candidatus Nealsoniibacteriota</taxon>
    </lineage>
</organism>
<gene>
    <name evidence="2" type="ORF">COX36_03520</name>
</gene>
<feature type="domain" description="Polymerase beta nucleotidyltransferase" evidence="1">
    <location>
        <begin position="9"/>
        <end position="98"/>
    </location>
</feature>
<reference evidence="2 3" key="1">
    <citation type="submission" date="2017-09" db="EMBL/GenBank/DDBJ databases">
        <title>Depth-based differentiation of microbial function through sediment-hosted aquifers and enrichment of novel symbionts in the deep terrestrial subsurface.</title>
        <authorList>
            <person name="Probst A.J."/>
            <person name="Ladd B."/>
            <person name="Jarett J.K."/>
            <person name="Geller-Mcgrath D.E."/>
            <person name="Sieber C.M."/>
            <person name="Emerson J.B."/>
            <person name="Anantharaman K."/>
            <person name="Thomas B.C."/>
            <person name="Malmstrom R."/>
            <person name="Stieglmeier M."/>
            <person name="Klingl A."/>
            <person name="Woyke T."/>
            <person name="Ryan C.M."/>
            <person name="Banfield J.F."/>
        </authorList>
    </citation>
    <scope>NUCLEOTIDE SEQUENCE [LARGE SCALE GENOMIC DNA]</scope>
    <source>
        <strain evidence="2">CG23_combo_of_CG06-09_8_20_14_all_38_19</strain>
    </source>
</reference>
<dbReference type="NCBIfam" id="NF047752">
    <property type="entry name" value="MntA_antitoxin"/>
    <property type="match status" value="1"/>
</dbReference>
<protein>
    <recommendedName>
        <fullName evidence="1">Polymerase beta nucleotidyltransferase domain-containing protein</fullName>
    </recommendedName>
</protein>
<name>A0A2G9YVZ5_9BACT</name>
<dbReference type="AlphaFoldDB" id="A0A2G9YVZ5"/>
<dbReference type="CDD" id="cd05403">
    <property type="entry name" value="NT_KNTase_like"/>
    <property type="match status" value="1"/>
</dbReference>
<dbReference type="InterPro" id="IPR052930">
    <property type="entry name" value="TA_antitoxin_MntA"/>
</dbReference>
<proteinExistence type="predicted"/>